<reference evidence="1 2" key="1">
    <citation type="submission" date="2018-06" db="EMBL/GenBank/DDBJ databases">
        <title>Genomic Encyclopedia of Type Strains, Phase III (KMG-III): the genomes of soil and plant-associated and newly described type strains.</title>
        <authorList>
            <person name="Whitman W."/>
        </authorList>
    </citation>
    <scope>NUCLEOTIDE SEQUENCE [LARGE SCALE GENOMIC DNA]</scope>
    <source>
        <strain evidence="1 2">LMG 23644</strain>
    </source>
</reference>
<dbReference type="AlphaFoldDB" id="A0A329CFM6"/>
<dbReference type="EMBL" id="QLTK01000007">
    <property type="protein sequence ID" value="RAS33148.1"/>
    <property type="molecule type" value="Genomic_DNA"/>
</dbReference>
<organism evidence="1 2">
    <name type="scientific">Paraburkholderia bryophila</name>
    <dbReference type="NCBI Taxonomy" id="420952"/>
    <lineage>
        <taxon>Bacteria</taxon>
        <taxon>Pseudomonadati</taxon>
        <taxon>Pseudomonadota</taxon>
        <taxon>Betaproteobacteria</taxon>
        <taxon>Burkholderiales</taxon>
        <taxon>Burkholderiaceae</taxon>
        <taxon>Paraburkholderia</taxon>
    </lineage>
</organism>
<dbReference type="RefSeq" id="WP_111932026.1">
    <property type="nucleotide sequence ID" value="NZ_CADFFP010000008.1"/>
</dbReference>
<dbReference type="Proteomes" id="UP000248918">
    <property type="component" value="Unassembled WGS sequence"/>
</dbReference>
<name>A0A329CFM6_9BURK</name>
<sequence length="184" mass="20674">MRDDLHTTVALKSHWRKAVRLVERSEAAGESEAALEIHRATCNEWELGVRAPWFAELTAQLERASKDLFRVDSLLAVVDDFERRAERPLEQGACEVARLIIYGDPVDKLHEAVRATVISDCALQGIEHCALSVAGQFGEFQSASLRREMTRLVAELDFSEDPAPKAKRKLDKKDMLDFGLSLNI</sequence>
<dbReference type="OrthoDB" id="9151399at2"/>
<comment type="caution">
    <text evidence="1">The sequence shown here is derived from an EMBL/GenBank/DDBJ whole genome shotgun (WGS) entry which is preliminary data.</text>
</comment>
<evidence type="ECO:0000313" key="2">
    <source>
        <dbReference type="Proteomes" id="UP000248918"/>
    </source>
</evidence>
<accession>A0A329CFM6</accession>
<proteinExistence type="predicted"/>
<evidence type="ECO:0000313" key="1">
    <source>
        <dbReference type="EMBL" id="RAS33148.1"/>
    </source>
</evidence>
<gene>
    <name evidence="1" type="ORF">BX591_10765</name>
</gene>
<protein>
    <submittedName>
        <fullName evidence="1">Uncharacterized protein</fullName>
    </submittedName>
</protein>